<gene>
    <name evidence="2" type="ORF">P5G52_11405</name>
</gene>
<evidence type="ECO:0000313" key="2">
    <source>
        <dbReference type="EMBL" id="MDN4611468.1"/>
    </source>
</evidence>
<accession>A0ABT8K207</accession>
<organism evidence="2 3">
    <name type="scientific">Arthrobacter burdickii</name>
    <dbReference type="NCBI Taxonomy" id="3035920"/>
    <lineage>
        <taxon>Bacteria</taxon>
        <taxon>Bacillati</taxon>
        <taxon>Actinomycetota</taxon>
        <taxon>Actinomycetes</taxon>
        <taxon>Micrococcales</taxon>
        <taxon>Micrococcaceae</taxon>
        <taxon>Arthrobacter</taxon>
    </lineage>
</organism>
<keyword evidence="1" id="KW-0812">Transmembrane</keyword>
<protein>
    <submittedName>
        <fullName evidence="2">Uncharacterized protein</fullName>
    </submittedName>
</protein>
<name>A0ABT8K207_9MICC</name>
<sequence length="117" mass="12264">MHLLEATSTPDPAVTPIRPITPDIDFTWIYAGLGAVACLAVAGLFLYLLIQNLRGLGQAPVAVHVIGLVAALAAMFVLGTISTNTIWEPLRELAQNISGPGVIIILLAFSVFALANS</sequence>
<evidence type="ECO:0000313" key="3">
    <source>
        <dbReference type="Proteomes" id="UP001174209"/>
    </source>
</evidence>
<proteinExistence type="predicted"/>
<feature type="transmembrane region" description="Helical" evidence="1">
    <location>
        <begin position="61"/>
        <end position="81"/>
    </location>
</feature>
<comment type="caution">
    <text evidence="2">The sequence shown here is derived from an EMBL/GenBank/DDBJ whole genome shotgun (WGS) entry which is preliminary data.</text>
</comment>
<feature type="transmembrane region" description="Helical" evidence="1">
    <location>
        <begin position="28"/>
        <end position="49"/>
    </location>
</feature>
<evidence type="ECO:0000256" key="1">
    <source>
        <dbReference type="SAM" id="Phobius"/>
    </source>
</evidence>
<feature type="transmembrane region" description="Helical" evidence="1">
    <location>
        <begin position="93"/>
        <end position="115"/>
    </location>
</feature>
<reference evidence="2" key="1">
    <citation type="submission" date="2023-06" db="EMBL/GenBank/DDBJ databases">
        <title>MT1 and MT2 Draft Genomes of Novel Species.</title>
        <authorList>
            <person name="Venkateswaran K."/>
        </authorList>
    </citation>
    <scope>NUCLEOTIDE SEQUENCE</scope>
    <source>
        <strain evidence="2">IIF3SC-B10</strain>
    </source>
</reference>
<dbReference type="Proteomes" id="UP001174209">
    <property type="component" value="Unassembled WGS sequence"/>
</dbReference>
<keyword evidence="3" id="KW-1185">Reference proteome</keyword>
<dbReference type="RefSeq" id="WP_301227457.1">
    <property type="nucleotide sequence ID" value="NZ_JAROCG010000001.1"/>
</dbReference>
<dbReference type="EMBL" id="JAROCG010000001">
    <property type="protein sequence ID" value="MDN4611468.1"/>
    <property type="molecule type" value="Genomic_DNA"/>
</dbReference>
<keyword evidence="1" id="KW-0472">Membrane</keyword>
<keyword evidence="1" id="KW-1133">Transmembrane helix</keyword>